<keyword evidence="6" id="KW-1185">Reference proteome</keyword>
<dbReference type="SUPFAM" id="SSF51735">
    <property type="entry name" value="NAD(P)-binding Rossmann-fold domains"/>
    <property type="match status" value="1"/>
</dbReference>
<gene>
    <name evidence="5" type="ORF">TCE0_043r15973</name>
</gene>
<evidence type="ECO:0000256" key="2">
    <source>
        <dbReference type="ARBA" id="ARBA00022857"/>
    </source>
</evidence>
<dbReference type="EMBL" id="DF933839">
    <property type="protein sequence ID" value="GAM42215.1"/>
    <property type="molecule type" value="Genomic_DNA"/>
</dbReference>
<dbReference type="PANTHER" id="PTHR24320">
    <property type="entry name" value="RETINOL DEHYDROGENASE"/>
    <property type="match status" value="1"/>
</dbReference>
<name>A0A0B8MYH2_TALPI</name>
<dbReference type="Pfam" id="PF00106">
    <property type="entry name" value="adh_short"/>
    <property type="match status" value="1"/>
</dbReference>
<dbReference type="Gene3D" id="3.40.50.720">
    <property type="entry name" value="NAD(P)-binding Rossmann-like Domain"/>
    <property type="match status" value="1"/>
</dbReference>
<sequence length="307" mass="33434">MPSFTFESTADEAAKALGSEIEGKNIIITGTSPKSLGLEAAKAIATKRPAVLVLTARKLPLLEQARSEILGQNPETKIKLLAFDFGSQHAVREAVSTLSAYEGNFDVILNAAGVMAAPFALTADGIESHFAINHIGPFLFTNLLLPKLNKGARIINVSSRAYQLGPILWDDISFENTPYNKWQAYAQSKAANILFSAALARKLSSRGIVSFSIHPGTIWTNIGRHLTQEDLDMLSGIPREYKSVQQGAAGMLVAAFDPSIADQNGGHLDEDNQIKPIPEEYDYAVGTGNEERLWKLSERLVDDKFSY</sequence>
<dbReference type="Proteomes" id="UP000053095">
    <property type="component" value="Unassembled WGS sequence"/>
</dbReference>
<evidence type="ECO:0000256" key="3">
    <source>
        <dbReference type="ARBA" id="ARBA00023002"/>
    </source>
</evidence>
<dbReference type="InterPro" id="IPR036291">
    <property type="entry name" value="NAD(P)-bd_dom_sf"/>
</dbReference>
<dbReference type="AlphaFoldDB" id="A0A0B8MYH2"/>
<keyword evidence="2" id="KW-0521">NADP</keyword>
<accession>A0A0B8MYH2</accession>
<evidence type="ECO:0000256" key="4">
    <source>
        <dbReference type="RuleBase" id="RU000363"/>
    </source>
</evidence>
<reference evidence="6" key="1">
    <citation type="journal article" date="2015" name="Genome Announc.">
        <title>Draft genome sequence of Talaromyces cellulolyticus strain Y-94, a source of lignocellulosic biomass-degrading enzymes.</title>
        <authorList>
            <person name="Fujii T."/>
            <person name="Koike H."/>
            <person name="Sawayama S."/>
            <person name="Yano S."/>
            <person name="Inoue H."/>
        </authorList>
    </citation>
    <scope>NUCLEOTIDE SEQUENCE [LARGE SCALE GENOMIC DNA]</scope>
    <source>
        <strain evidence="6">Y-94</strain>
    </source>
</reference>
<proteinExistence type="inferred from homology"/>
<evidence type="ECO:0000313" key="5">
    <source>
        <dbReference type="EMBL" id="GAM42215.1"/>
    </source>
</evidence>
<protein>
    <recommendedName>
        <fullName evidence="7">Short-chain dehydrogenase</fullName>
    </recommendedName>
</protein>
<dbReference type="GO" id="GO:0016491">
    <property type="term" value="F:oxidoreductase activity"/>
    <property type="evidence" value="ECO:0007669"/>
    <property type="project" value="UniProtKB-KW"/>
</dbReference>
<keyword evidence="3" id="KW-0560">Oxidoreductase</keyword>
<dbReference type="PANTHER" id="PTHR24320:SF283">
    <property type="entry name" value="RETINOL DEHYDROGENASE 11"/>
    <property type="match status" value="1"/>
</dbReference>
<evidence type="ECO:0000313" key="6">
    <source>
        <dbReference type="Proteomes" id="UP000053095"/>
    </source>
</evidence>
<dbReference type="InterPro" id="IPR002347">
    <property type="entry name" value="SDR_fam"/>
</dbReference>
<organism evidence="5 6">
    <name type="scientific">Talaromyces pinophilus</name>
    <name type="common">Penicillium pinophilum</name>
    <dbReference type="NCBI Taxonomy" id="128442"/>
    <lineage>
        <taxon>Eukaryota</taxon>
        <taxon>Fungi</taxon>
        <taxon>Dikarya</taxon>
        <taxon>Ascomycota</taxon>
        <taxon>Pezizomycotina</taxon>
        <taxon>Eurotiomycetes</taxon>
        <taxon>Eurotiomycetidae</taxon>
        <taxon>Eurotiales</taxon>
        <taxon>Trichocomaceae</taxon>
        <taxon>Talaromyces</taxon>
        <taxon>Talaromyces sect. Talaromyces</taxon>
    </lineage>
</organism>
<dbReference type="PRINTS" id="PR00081">
    <property type="entry name" value="GDHRDH"/>
</dbReference>
<comment type="similarity">
    <text evidence="1 4">Belongs to the short-chain dehydrogenases/reductases (SDR) family.</text>
</comment>
<dbReference type="PRINTS" id="PR00080">
    <property type="entry name" value="SDRFAMILY"/>
</dbReference>
<evidence type="ECO:0000256" key="1">
    <source>
        <dbReference type="ARBA" id="ARBA00006484"/>
    </source>
</evidence>
<evidence type="ECO:0008006" key="7">
    <source>
        <dbReference type="Google" id="ProtNLM"/>
    </source>
</evidence>